<evidence type="ECO:0000256" key="1">
    <source>
        <dbReference type="ARBA" id="ARBA00005234"/>
    </source>
</evidence>
<name>A0ABD3C760_9LAMI</name>
<dbReference type="EMBL" id="JAVIJP010000052">
    <property type="protein sequence ID" value="KAL3625353.1"/>
    <property type="molecule type" value="Genomic_DNA"/>
</dbReference>
<evidence type="ECO:0000313" key="7">
    <source>
        <dbReference type="Proteomes" id="UP001632038"/>
    </source>
</evidence>
<reference evidence="7" key="1">
    <citation type="journal article" date="2024" name="IScience">
        <title>Strigolactones Initiate the Formation of Haustorium-like Structures in Castilleja.</title>
        <authorList>
            <person name="Buerger M."/>
            <person name="Peterson D."/>
            <person name="Chory J."/>
        </authorList>
    </citation>
    <scope>NUCLEOTIDE SEQUENCE [LARGE SCALE GENOMIC DNA]</scope>
</reference>
<evidence type="ECO:0000256" key="4">
    <source>
        <dbReference type="SAM" id="MobiDB-lite"/>
    </source>
</evidence>
<feature type="region of interest" description="Disordered" evidence="4">
    <location>
        <begin position="65"/>
        <end position="115"/>
    </location>
</feature>
<protein>
    <recommendedName>
        <fullName evidence="5">Ubiquitin-like protease family profile domain-containing protein</fullName>
    </recommendedName>
</protein>
<sequence>MVKGKDPETRAPITGCSKTKTAARGKVSVISSLVTSLKKIKLSSSQIEADNRVATTVGEAGATLVPTVPQSGVPDLEPDEETHLGSVKLKDKKPGPEKSKEESSDDEDDEKHPSLVLRNGAYQIVRAMKAMNATQRNEVSALGFGLLLQLNAPKELPTKLCYWLADNFNPRTCDLILSDGDRLHVEAADVGVVLGLPSGNITMERKTTSNLTEEFKRMFSNRNNNVTANSVIEKMLTHEHGGVWFRRLFLIAMSTCLMDVTSNGYVPIALIGNFDNVDIARNLNWGTFVMQFLVDHTMAWQKTRDKYTGPIFFLLGLYVDRVEVFLRTVDRTIPTMIGWTSERLYDRQKTEIKHGGLGGGHVVERFALPGPLQREGPGVAQRTGAAQRSLDGSNDRVSSGSGSGHDNGMIYAKKLLKQAKLVADAVNGVVTMVGSAPPELYDNVHFNKGIETIEQLLGCRIARPTGYTQNAGKISMTQEDAAYWGDPVVMEMIEAVENSMPKKDRIVPYCDDPPNFNLDISQGPRIVREGDSVKGGYAEQEIQTSIGVDGEETAILGDGSTDALRETRSMKATKLKSIDEDHIMSDDSDDVSTDGENREKTVAEMGEGAGLRDEVRAVDKATESVTLKGGDVSKEVNVLELAKDSTGVPDKEMPKIDDGCAPAKSATTRTRAKRPSPDLTKEKGKCIADAKGPDDDDDFMARDVQEQGRVVKRKRSGTGKSPFQSRVIDGRSYVLKEHKELCFWIMDNIDLSRQEVVFASTNDVDIQREEIISLGAGSYVKSTVIDVWCKILNANEALRAPTSPCRFFVPSSACAFCVYGFPEEWEMKDRQPIFDDHLKEAIEQVDGLKVENIDMLFFPICQSNHYYIICFDLKLQRSEIIDNSTSGESKPVDVHYSNIPASLGMMVKTFLESQGLGKKVEFLSNLNYDRLKMTWRDDKNKVDCGVYVMRHMETYMGGSLRGWKCGLSKNNSRQMKALRAKYAATILGSDMNIHRVRVVSEAKKYCTEKYRTDPIGVDQLLVVRAAGAQL</sequence>
<dbReference type="SUPFAM" id="SSF54001">
    <property type="entry name" value="Cysteine proteinases"/>
    <property type="match status" value="1"/>
</dbReference>
<evidence type="ECO:0000256" key="3">
    <source>
        <dbReference type="ARBA" id="ARBA00022801"/>
    </source>
</evidence>
<keyword evidence="3" id="KW-0378">Hydrolase</keyword>
<feature type="domain" description="Ubiquitin-like protease family profile" evidence="5">
    <location>
        <begin position="764"/>
        <end position="955"/>
    </location>
</feature>
<feature type="compositionally biased region" description="Basic and acidic residues" evidence="4">
    <location>
        <begin position="649"/>
        <end position="658"/>
    </location>
</feature>
<dbReference type="PANTHER" id="PTHR34835:SF90">
    <property type="entry name" value="AMINOTRANSFERASE-LIKE PLANT MOBILE DOMAIN-CONTAINING PROTEIN"/>
    <property type="match status" value="1"/>
</dbReference>
<feature type="region of interest" description="Disordered" evidence="4">
    <location>
        <begin position="374"/>
        <end position="405"/>
    </location>
</feature>
<dbReference type="GO" id="GO:0006508">
    <property type="term" value="P:proteolysis"/>
    <property type="evidence" value="ECO:0007669"/>
    <property type="project" value="UniProtKB-KW"/>
</dbReference>
<organism evidence="6 7">
    <name type="scientific">Castilleja foliolosa</name>
    <dbReference type="NCBI Taxonomy" id="1961234"/>
    <lineage>
        <taxon>Eukaryota</taxon>
        <taxon>Viridiplantae</taxon>
        <taxon>Streptophyta</taxon>
        <taxon>Embryophyta</taxon>
        <taxon>Tracheophyta</taxon>
        <taxon>Spermatophyta</taxon>
        <taxon>Magnoliopsida</taxon>
        <taxon>eudicotyledons</taxon>
        <taxon>Gunneridae</taxon>
        <taxon>Pentapetalae</taxon>
        <taxon>asterids</taxon>
        <taxon>lamiids</taxon>
        <taxon>Lamiales</taxon>
        <taxon>Orobanchaceae</taxon>
        <taxon>Pedicularideae</taxon>
        <taxon>Castillejinae</taxon>
        <taxon>Castilleja</taxon>
    </lineage>
</organism>
<dbReference type="InterPro" id="IPR038765">
    <property type="entry name" value="Papain-like_cys_pep_sf"/>
</dbReference>
<dbReference type="Proteomes" id="UP001632038">
    <property type="component" value="Unassembled WGS sequence"/>
</dbReference>
<keyword evidence="7" id="KW-1185">Reference proteome</keyword>
<evidence type="ECO:0000313" key="6">
    <source>
        <dbReference type="EMBL" id="KAL3625353.1"/>
    </source>
</evidence>
<feature type="region of interest" description="Disordered" evidence="4">
    <location>
        <begin position="1"/>
        <end position="22"/>
    </location>
</feature>
<keyword evidence="2" id="KW-0645">Protease</keyword>
<proteinExistence type="inferred from homology"/>
<feature type="compositionally biased region" description="Basic and acidic residues" evidence="4">
    <location>
        <begin position="675"/>
        <end position="699"/>
    </location>
</feature>
<dbReference type="GO" id="GO:0008233">
    <property type="term" value="F:peptidase activity"/>
    <property type="evidence" value="ECO:0007669"/>
    <property type="project" value="UniProtKB-KW"/>
</dbReference>
<dbReference type="Gene3D" id="3.40.395.10">
    <property type="entry name" value="Adenoviral Proteinase, Chain A"/>
    <property type="match status" value="1"/>
</dbReference>
<comment type="caution">
    <text evidence="6">The sequence shown here is derived from an EMBL/GenBank/DDBJ whole genome shotgun (WGS) entry which is preliminary data.</text>
</comment>
<dbReference type="PROSITE" id="PS50600">
    <property type="entry name" value="ULP_PROTEASE"/>
    <property type="match status" value="1"/>
</dbReference>
<dbReference type="PANTHER" id="PTHR34835">
    <property type="entry name" value="OS07G0283600 PROTEIN-RELATED"/>
    <property type="match status" value="1"/>
</dbReference>
<evidence type="ECO:0000256" key="2">
    <source>
        <dbReference type="ARBA" id="ARBA00022670"/>
    </source>
</evidence>
<feature type="compositionally biased region" description="Basic and acidic residues" evidence="4">
    <location>
        <begin position="88"/>
        <end position="102"/>
    </location>
</feature>
<feature type="region of interest" description="Disordered" evidence="4">
    <location>
        <begin position="646"/>
        <end position="699"/>
    </location>
</feature>
<accession>A0ABD3C760</accession>
<dbReference type="InterPro" id="IPR003653">
    <property type="entry name" value="Peptidase_C48_C"/>
</dbReference>
<gene>
    <name evidence="6" type="ORF">CASFOL_030807</name>
</gene>
<comment type="similarity">
    <text evidence="1">Belongs to the peptidase C48 family.</text>
</comment>
<evidence type="ECO:0000259" key="5">
    <source>
        <dbReference type="PROSITE" id="PS50600"/>
    </source>
</evidence>
<dbReference type="AlphaFoldDB" id="A0ABD3C760"/>
<dbReference type="Pfam" id="PF02902">
    <property type="entry name" value="Peptidase_C48"/>
    <property type="match status" value="1"/>
</dbReference>
<feature type="compositionally biased region" description="Polar residues" evidence="4">
    <location>
        <begin position="384"/>
        <end position="400"/>
    </location>
</feature>